<dbReference type="InterPro" id="IPR029058">
    <property type="entry name" value="AB_hydrolase_fold"/>
</dbReference>
<name>A0A178LVZ2_MYCIR</name>
<protein>
    <submittedName>
        <fullName evidence="2">Thioesterase</fullName>
    </submittedName>
</protein>
<dbReference type="SUPFAM" id="SSF53474">
    <property type="entry name" value="alpha/beta-Hydrolases"/>
    <property type="match status" value="1"/>
</dbReference>
<reference evidence="2 3" key="1">
    <citation type="submission" date="2016-04" db="EMBL/GenBank/DDBJ databases">
        <title>Draft Genome Sequences of Staphylococcus capitis Strain H36, S. capitis Strain H65, S. cohnii Strain H62, S. hominis Strain H69, Mycobacterium iranicum Strain H39, Plantibacter sp. Strain H53, Pseudomonas oryzihabitans Strain H72, and Microbacterium sp. Strain H83, isolated from residential settings.</title>
        <authorList>
            <person name="Lymperopoulou D."/>
            <person name="Adams R.I."/>
            <person name="Lindow S."/>
            <person name="Coil D.A."/>
            <person name="Jospin G."/>
            <person name="Eisen J.A."/>
        </authorList>
    </citation>
    <scope>NUCLEOTIDE SEQUENCE [LARGE SCALE GENOMIC DNA]</scope>
    <source>
        <strain evidence="2 3">H39</strain>
    </source>
</reference>
<dbReference type="Proteomes" id="UP000078396">
    <property type="component" value="Unassembled WGS sequence"/>
</dbReference>
<comment type="caution">
    <text evidence="2">The sequence shown here is derived from an EMBL/GenBank/DDBJ whole genome shotgun (WGS) entry which is preliminary data.</text>
</comment>
<gene>
    <name evidence="2" type="ORF">A4X20_04850</name>
</gene>
<dbReference type="Gene3D" id="3.40.50.1820">
    <property type="entry name" value="alpha/beta hydrolase"/>
    <property type="match status" value="1"/>
</dbReference>
<evidence type="ECO:0000313" key="2">
    <source>
        <dbReference type="EMBL" id="OAN38635.1"/>
    </source>
</evidence>
<dbReference type="InterPro" id="IPR000073">
    <property type="entry name" value="AB_hydrolase_1"/>
</dbReference>
<evidence type="ECO:0000313" key="3">
    <source>
        <dbReference type="Proteomes" id="UP000078396"/>
    </source>
</evidence>
<dbReference type="STRING" id="912594.AWC12_29300"/>
<dbReference type="Pfam" id="PF12697">
    <property type="entry name" value="Abhydrolase_6"/>
    <property type="match status" value="1"/>
</dbReference>
<dbReference type="GO" id="GO:0003824">
    <property type="term" value="F:catalytic activity"/>
    <property type="evidence" value="ECO:0007669"/>
    <property type="project" value="UniProtKB-ARBA"/>
</dbReference>
<sequence length="299" mass="31128">MAADSNVTVPPRPRVVLVDGVPMSALVSQVPEPRAVIVAVHGGATSAAYFDCPGRPDLSLLRAATAAGFTAIALDRPGYGASAVYATEFADPDRRVAATSAAVDKVMGDGSSGAGIFVMGHSAGCELTLRLATTRDDVVGVELAGTGLRYSEPAKAIISEATATSRPAGLRDLLWQPTDLYPAEVLTGALSAPGVAYEGEVTAYWARRDFPALAEKLAVPVQFSVADHEKVWDTSPHAVAAITALFTAAPRVMVNEMTGSGHNISVGLTAGEYHRQVLSFIEECIAGAHGRDREQVEAS</sequence>
<dbReference type="AlphaFoldDB" id="A0A178LVZ2"/>
<feature type="domain" description="AB hydrolase-1" evidence="1">
    <location>
        <begin position="37"/>
        <end position="262"/>
    </location>
</feature>
<accession>A0A178LVZ2</accession>
<dbReference type="EMBL" id="LWCS01000021">
    <property type="protein sequence ID" value="OAN38635.1"/>
    <property type="molecule type" value="Genomic_DNA"/>
</dbReference>
<proteinExistence type="predicted"/>
<organism evidence="2 3">
    <name type="scientific">Mycolicibacterium iranicum</name>
    <name type="common">Mycobacterium iranicum</name>
    <dbReference type="NCBI Taxonomy" id="912594"/>
    <lineage>
        <taxon>Bacteria</taxon>
        <taxon>Bacillati</taxon>
        <taxon>Actinomycetota</taxon>
        <taxon>Actinomycetes</taxon>
        <taxon>Mycobacteriales</taxon>
        <taxon>Mycobacteriaceae</taxon>
        <taxon>Mycolicibacterium</taxon>
    </lineage>
</organism>
<evidence type="ECO:0000259" key="1">
    <source>
        <dbReference type="Pfam" id="PF12697"/>
    </source>
</evidence>